<dbReference type="InterPro" id="IPR036162">
    <property type="entry name" value="Resolvase-like_N_sf"/>
</dbReference>
<proteinExistence type="predicted"/>
<protein>
    <submittedName>
        <fullName evidence="1">Site-specific recombinase TnpX</fullName>
    </submittedName>
</protein>
<dbReference type="AlphaFoldDB" id="K1UMN2"/>
<feature type="non-terminal residue" evidence="1">
    <location>
        <position position="99"/>
    </location>
</feature>
<name>K1UMN2_9ZZZZ</name>
<comment type="caution">
    <text evidence="1">The sequence shown here is derived from an EMBL/GenBank/DDBJ whole genome shotgun (WGS) entry which is preliminary data.</text>
</comment>
<dbReference type="SUPFAM" id="SSF53041">
    <property type="entry name" value="Resolvase-like"/>
    <property type="match status" value="1"/>
</dbReference>
<sequence length="99" mass="11287">MEIFRRNNVRFIAVNNGIDSEKPDTLEFAPFINIMSEWYAKDISKKVKTGIKTKGMSGKPIVTEAPYGYVKDPDNKDFWIIDEEAAAVVRLIFRLFIGG</sequence>
<dbReference type="InterPro" id="IPR038109">
    <property type="entry name" value="DNA_bind_recomb_sf"/>
</dbReference>
<evidence type="ECO:0000313" key="1">
    <source>
        <dbReference type="EMBL" id="EKC79385.1"/>
    </source>
</evidence>
<gene>
    <name evidence="1" type="ORF">LEA_02496</name>
</gene>
<reference evidence="1" key="1">
    <citation type="journal article" date="2013" name="Environ. Microbiol.">
        <title>Microbiota from the distal guts of lean and obese adolescents exhibit partial functional redundancy besides clear differences in community structure.</title>
        <authorList>
            <person name="Ferrer M."/>
            <person name="Ruiz A."/>
            <person name="Lanza F."/>
            <person name="Haange S.B."/>
            <person name="Oberbach A."/>
            <person name="Till H."/>
            <person name="Bargiela R."/>
            <person name="Campoy C."/>
            <person name="Segura M.T."/>
            <person name="Richter M."/>
            <person name="von Bergen M."/>
            <person name="Seifert J."/>
            <person name="Suarez A."/>
        </authorList>
    </citation>
    <scope>NUCLEOTIDE SEQUENCE</scope>
</reference>
<dbReference type="EMBL" id="AJWY01001723">
    <property type="protein sequence ID" value="EKC79385.1"/>
    <property type="molecule type" value="Genomic_DNA"/>
</dbReference>
<dbReference type="GO" id="GO:0003677">
    <property type="term" value="F:DNA binding"/>
    <property type="evidence" value="ECO:0007669"/>
    <property type="project" value="InterPro"/>
</dbReference>
<accession>K1UMN2</accession>
<organism evidence="1">
    <name type="scientific">human gut metagenome</name>
    <dbReference type="NCBI Taxonomy" id="408170"/>
    <lineage>
        <taxon>unclassified sequences</taxon>
        <taxon>metagenomes</taxon>
        <taxon>organismal metagenomes</taxon>
    </lineage>
</organism>
<dbReference type="Gene3D" id="3.90.1750.20">
    <property type="entry name" value="Putative Large Serine Recombinase, Chain B, Domain 2"/>
    <property type="match status" value="1"/>
</dbReference>
<dbReference type="GO" id="GO:0000150">
    <property type="term" value="F:DNA strand exchange activity"/>
    <property type="evidence" value="ECO:0007669"/>
    <property type="project" value="InterPro"/>
</dbReference>